<dbReference type="InterPro" id="IPR013087">
    <property type="entry name" value="Znf_C2H2_type"/>
</dbReference>
<evidence type="ECO:0000259" key="2">
    <source>
        <dbReference type="SMART" id="SM00355"/>
    </source>
</evidence>
<dbReference type="GeneID" id="70293456"/>
<feature type="domain" description="C2H2-type" evidence="2">
    <location>
        <begin position="6"/>
        <end position="27"/>
    </location>
</feature>
<dbReference type="Proteomes" id="UP000887229">
    <property type="component" value="Unassembled WGS sequence"/>
</dbReference>
<evidence type="ECO:0000313" key="4">
    <source>
        <dbReference type="Proteomes" id="UP000887229"/>
    </source>
</evidence>
<proteinExistence type="predicted"/>
<reference evidence="3" key="1">
    <citation type="journal article" date="2021" name="IMA Fungus">
        <title>Genomic characterization of three marine fungi, including Emericellopsis atlantica sp. nov. with signatures of a generalist lifestyle and marine biomass degradation.</title>
        <authorList>
            <person name="Hagestad O.C."/>
            <person name="Hou L."/>
            <person name="Andersen J.H."/>
            <person name="Hansen E.H."/>
            <person name="Altermark B."/>
            <person name="Li C."/>
            <person name="Kuhnert E."/>
            <person name="Cox R.J."/>
            <person name="Crous P.W."/>
            <person name="Spatafora J.W."/>
            <person name="Lail K."/>
            <person name="Amirebrahimi M."/>
            <person name="Lipzen A."/>
            <person name="Pangilinan J."/>
            <person name="Andreopoulos W."/>
            <person name="Hayes R.D."/>
            <person name="Ng V."/>
            <person name="Grigoriev I.V."/>
            <person name="Jackson S.A."/>
            <person name="Sutton T.D.S."/>
            <person name="Dobson A.D.W."/>
            <person name="Rama T."/>
        </authorList>
    </citation>
    <scope>NUCLEOTIDE SEQUENCE</scope>
    <source>
        <strain evidence="3">TS7</strain>
    </source>
</reference>
<comment type="caution">
    <text evidence="3">The sequence shown here is derived from an EMBL/GenBank/DDBJ whole genome shotgun (WGS) entry which is preliminary data.</text>
</comment>
<evidence type="ECO:0000256" key="1">
    <source>
        <dbReference type="SAM" id="MobiDB-lite"/>
    </source>
</evidence>
<feature type="region of interest" description="Disordered" evidence="1">
    <location>
        <begin position="44"/>
        <end position="87"/>
    </location>
</feature>
<feature type="domain" description="C2H2-type" evidence="2">
    <location>
        <begin position="88"/>
        <end position="110"/>
    </location>
</feature>
<accession>A0A9P7ZD54</accession>
<gene>
    <name evidence="3" type="ORF">F5Z01DRAFT_640950</name>
</gene>
<evidence type="ECO:0000313" key="3">
    <source>
        <dbReference type="EMBL" id="KAG9249731.1"/>
    </source>
</evidence>
<sequence>MTLEAFQCDVCFESITRKDVKVHLRKHQAQMLDLLSRLPDITPSDSAQSDEELFNASRSPYRNQNRRSHPEKQPSKTRRSQTTRSTLFQCSKCPHQSKRPHDYTRHYTRHHDCNVTCPQCDRFYAKTNEFLNKKHSCVQNPTSSRKFFEKGLRVAIE</sequence>
<protein>
    <recommendedName>
        <fullName evidence="2">C2H2-type domain-containing protein</fullName>
    </recommendedName>
</protein>
<organism evidence="3 4">
    <name type="scientific">Emericellopsis atlantica</name>
    <dbReference type="NCBI Taxonomy" id="2614577"/>
    <lineage>
        <taxon>Eukaryota</taxon>
        <taxon>Fungi</taxon>
        <taxon>Dikarya</taxon>
        <taxon>Ascomycota</taxon>
        <taxon>Pezizomycotina</taxon>
        <taxon>Sordariomycetes</taxon>
        <taxon>Hypocreomycetidae</taxon>
        <taxon>Hypocreales</taxon>
        <taxon>Bionectriaceae</taxon>
        <taxon>Emericellopsis</taxon>
    </lineage>
</organism>
<dbReference type="AlphaFoldDB" id="A0A9P7ZD54"/>
<name>A0A9P7ZD54_9HYPO</name>
<dbReference type="OrthoDB" id="10272374at2759"/>
<dbReference type="SMART" id="SM00355">
    <property type="entry name" value="ZnF_C2H2"/>
    <property type="match status" value="2"/>
</dbReference>
<dbReference type="EMBL" id="MU251293">
    <property type="protein sequence ID" value="KAG9249731.1"/>
    <property type="molecule type" value="Genomic_DNA"/>
</dbReference>
<keyword evidence="4" id="KW-1185">Reference proteome</keyword>
<dbReference type="RefSeq" id="XP_046113655.1">
    <property type="nucleotide sequence ID" value="XM_046262553.1"/>
</dbReference>